<gene>
    <name evidence="3" type="ORF">COY66_02130</name>
</gene>
<evidence type="ECO:0000313" key="3">
    <source>
        <dbReference type="EMBL" id="PIY96948.1"/>
    </source>
</evidence>
<dbReference type="EMBL" id="PFMD01000024">
    <property type="protein sequence ID" value="PIY96948.1"/>
    <property type="molecule type" value="Genomic_DNA"/>
</dbReference>
<evidence type="ECO:0000313" key="4">
    <source>
        <dbReference type="Proteomes" id="UP000230779"/>
    </source>
</evidence>
<dbReference type="AlphaFoldDB" id="A0A2M7RJM4"/>
<feature type="transmembrane region" description="Helical" evidence="2">
    <location>
        <begin position="66"/>
        <end position="88"/>
    </location>
</feature>
<proteinExistence type="predicted"/>
<accession>A0A2M7RJM4</accession>
<keyword evidence="2" id="KW-1133">Transmembrane helix</keyword>
<protein>
    <recommendedName>
        <fullName evidence="5">AtpZ/AtpI family protein</fullName>
    </recommendedName>
</protein>
<dbReference type="InterPro" id="IPR032820">
    <property type="entry name" value="ATPase_put"/>
</dbReference>
<keyword evidence="2" id="KW-0812">Transmembrane</keyword>
<comment type="caution">
    <text evidence="3">The sequence shown here is derived from an EMBL/GenBank/DDBJ whole genome shotgun (WGS) entry which is preliminary data.</text>
</comment>
<feature type="region of interest" description="Disordered" evidence="1">
    <location>
        <begin position="1"/>
        <end position="24"/>
    </location>
</feature>
<sequence length="117" mass="13105">MKKRNSNLFTEKDAPQKSSSDNNQETAWWQPAMTIFSQVTGLIAGPILIALFVGKALDKKYNTDPWIFLGLTAVAFFISSMGIVKIAANYSKKIEKELDAKKKDSDSAKNNFKKENK</sequence>
<evidence type="ECO:0000256" key="2">
    <source>
        <dbReference type="SAM" id="Phobius"/>
    </source>
</evidence>
<keyword evidence="2" id="KW-0472">Membrane</keyword>
<reference evidence="3 4" key="1">
    <citation type="submission" date="2017-09" db="EMBL/GenBank/DDBJ databases">
        <title>Depth-based differentiation of microbial function through sediment-hosted aquifers and enrichment of novel symbionts in the deep terrestrial subsurface.</title>
        <authorList>
            <person name="Probst A.J."/>
            <person name="Ladd B."/>
            <person name="Jarett J.K."/>
            <person name="Geller-Mcgrath D.E."/>
            <person name="Sieber C.M."/>
            <person name="Emerson J.B."/>
            <person name="Anantharaman K."/>
            <person name="Thomas B.C."/>
            <person name="Malmstrom R."/>
            <person name="Stieglmeier M."/>
            <person name="Klingl A."/>
            <person name="Woyke T."/>
            <person name="Ryan C.M."/>
            <person name="Banfield J.F."/>
        </authorList>
    </citation>
    <scope>NUCLEOTIDE SEQUENCE [LARGE SCALE GENOMIC DNA]</scope>
    <source>
        <strain evidence="3">CG_4_10_14_0_8_um_filter_42_10</strain>
    </source>
</reference>
<feature type="transmembrane region" description="Helical" evidence="2">
    <location>
        <begin position="35"/>
        <end position="54"/>
    </location>
</feature>
<name>A0A2M7RJM4_9BACT</name>
<evidence type="ECO:0008006" key="5">
    <source>
        <dbReference type="Google" id="ProtNLM"/>
    </source>
</evidence>
<dbReference type="Pfam" id="PF09527">
    <property type="entry name" value="ATPase_gene1"/>
    <property type="match status" value="1"/>
</dbReference>
<dbReference type="Proteomes" id="UP000230779">
    <property type="component" value="Unassembled WGS sequence"/>
</dbReference>
<organism evidence="3 4">
    <name type="scientific">Candidatus Kerfeldbacteria bacterium CG_4_10_14_0_8_um_filter_42_10</name>
    <dbReference type="NCBI Taxonomy" id="2014248"/>
    <lineage>
        <taxon>Bacteria</taxon>
        <taxon>Candidatus Kerfeldiibacteriota</taxon>
    </lineage>
</organism>
<evidence type="ECO:0000256" key="1">
    <source>
        <dbReference type="SAM" id="MobiDB-lite"/>
    </source>
</evidence>